<feature type="compositionally biased region" description="Basic and acidic residues" evidence="1">
    <location>
        <begin position="29"/>
        <end position="38"/>
    </location>
</feature>
<evidence type="ECO:0000313" key="3">
    <source>
        <dbReference type="Proteomes" id="UP000485058"/>
    </source>
</evidence>
<proteinExistence type="predicted"/>
<dbReference type="Proteomes" id="UP000485058">
    <property type="component" value="Unassembled WGS sequence"/>
</dbReference>
<organism evidence="2 3">
    <name type="scientific">Haematococcus lacustris</name>
    <name type="common">Green alga</name>
    <name type="synonym">Haematococcus pluvialis</name>
    <dbReference type="NCBI Taxonomy" id="44745"/>
    <lineage>
        <taxon>Eukaryota</taxon>
        <taxon>Viridiplantae</taxon>
        <taxon>Chlorophyta</taxon>
        <taxon>core chlorophytes</taxon>
        <taxon>Chlorophyceae</taxon>
        <taxon>CS clade</taxon>
        <taxon>Chlamydomonadales</taxon>
        <taxon>Haematococcaceae</taxon>
        <taxon>Haematococcus</taxon>
    </lineage>
</organism>
<evidence type="ECO:0000256" key="1">
    <source>
        <dbReference type="SAM" id="MobiDB-lite"/>
    </source>
</evidence>
<feature type="compositionally biased region" description="Polar residues" evidence="1">
    <location>
        <begin position="13"/>
        <end position="22"/>
    </location>
</feature>
<comment type="caution">
    <text evidence="2">The sequence shown here is derived from an EMBL/GenBank/DDBJ whole genome shotgun (WGS) entry which is preliminary data.</text>
</comment>
<dbReference type="AlphaFoldDB" id="A0A699ZXP6"/>
<evidence type="ECO:0000313" key="2">
    <source>
        <dbReference type="EMBL" id="GFH25910.1"/>
    </source>
</evidence>
<accession>A0A699ZXP6</accession>
<name>A0A699ZXP6_HAELA</name>
<gene>
    <name evidence="2" type="ORF">HaLaN_23954</name>
</gene>
<protein>
    <submittedName>
        <fullName evidence="2">Uncharacterized protein</fullName>
    </submittedName>
</protein>
<feature type="region of interest" description="Disordered" evidence="1">
    <location>
        <begin position="1"/>
        <end position="38"/>
    </location>
</feature>
<keyword evidence="3" id="KW-1185">Reference proteome</keyword>
<reference evidence="2 3" key="1">
    <citation type="submission" date="2020-02" db="EMBL/GenBank/DDBJ databases">
        <title>Draft genome sequence of Haematococcus lacustris strain NIES-144.</title>
        <authorList>
            <person name="Morimoto D."/>
            <person name="Nakagawa S."/>
            <person name="Yoshida T."/>
            <person name="Sawayama S."/>
        </authorList>
    </citation>
    <scope>NUCLEOTIDE SEQUENCE [LARGE SCALE GENOMIC DNA]</scope>
    <source>
        <strain evidence="2 3">NIES-144</strain>
    </source>
</reference>
<dbReference type="EMBL" id="BLLF01002953">
    <property type="protein sequence ID" value="GFH25910.1"/>
    <property type="molecule type" value="Genomic_DNA"/>
</dbReference>
<sequence length="123" mass="13704">MMYAGGSSREPEQSQTLSQSAVSLGVSMDDNRKDNSTRLDKVLGARRLHLSGPLSNGLRAELESALFRTPTPPLSIAPEPGVGVHLQRRYNRVSEYWKTLYPNVVDVVGHAARETAYRLRFHI</sequence>